<evidence type="ECO:0008006" key="3">
    <source>
        <dbReference type="Google" id="ProtNLM"/>
    </source>
</evidence>
<evidence type="ECO:0000313" key="1">
    <source>
        <dbReference type="EMBL" id="MFD1311330.1"/>
    </source>
</evidence>
<dbReference type="Proteomes" id="UP001597058">
    <property type="component" value="Unassembled WGS sequence"/>
</dbReference>
<evidence type="ECO:0000313" key="2">
    <source>
        <dbReference type="Proteomes" id="UP001597058"/>
    </source>
</evidence>
<comment type="caution">
    <text evidence="1">The sequence shown here is derived from an EMBL/GenBank/DDBJ whole genome shotgun (WGS) entry which is preliminary data.</text>
</comment>
<keyword evidence="2" id="KW-1185">Reference proteome</keyword>
<protein>
    <recommendedName>
        <fullName evidence="3">Asp23/Gls24 family envelope stress response protein</fullName>
    </recommendedName>
</protein>
<reference evidence="2" key="1">
    <citation type="journal article" date="2019" name="Int. J. Syst. Evol. Microbiol.">
        <title>The Global Catalogue of Microorganisms (GCM) 10K type strain sequencing project: providing services to taxonomists for standard genome sequencing and annotation.</title>
        <authorList>
            <consortium name="The Broad Institute Genomics Platform"/>
            <consortium name="The Broad Institute Genome Sequencing Center for Infectious Disease"/>
            <person name="Wu L."/>
            <person name="Ma J."/>
        </authorList>
    </citation>
    <scope>NUCLEOTIDE SEQUENCE [LARGE SCALE GENOMIC DNA]</scope>
    <source>
        <strain evidence="2">CGMCC 4.7020</strain>
    </source>
</reference>
<organism evidence="1 2">
    <name type="scientific">Streptomyces kaempferi</name>
    <dbReference type="NCBI Taxonomy" id="333725"/>
    <lineage>
        <taxon>Bacteria</taxon>
        <taxon>Bacillati</taxon>
        <taxon>Actinomycetota</taxon>
        <taxon>Actinomycetes</taxon>
        <taxon>Kitasatosporales</taxon>
        <taxon>Streptomycetaceae</taxon>
        <taxon>Streptomyces</taxon>
    </lineage>
</organism>
<sequence>MTASVRDEMWLGPLLPLDDPTFTLQITERAASAALRRAADEVPGVTTASCRLARADLSTGVHVSMTLTVGLDRPLPETAGLVRRSVVDTSGQTLGMAVTAVDIRVIDAHPTSL</sequence>
<proteinExistence type="predicted"/>
<dbReference type="EMBL" id="JBHTMM010000075">
    <property type="protein sequence ID" value="MFD1311330.1"/>
    <property type="molecule type" value="Genomic_DNA"/>
</dbReference>
<name>A0ABW3XQA4_9ACTN</name>
<accession>A0ABW3XQA4</accession>
<gene>
    <name evidence="1" type="ORF">ACFQ5X_36655</name>
</gene>
<dbReference type="RefSeq" id="WP_381243158.1">
    <property type="nucleotide sequence ID" value="NZ_JBHSKH010000151.1"/>
</dbReference>